<dbReference type="InterPro" id="IPR001584">
    <property type="entry name" value="Integrase_cat-core"/>
</dbReference>
<evidence type="ECO:0000259" key="1">
    <source>
        <dbReference type="PROSITE" id="PS50994"/>
    </source>
</evidence>
<dbReference type="EMBL" id="BAABME010001341">
    <property type="protein sequence ID" value="GAA0149046.1"/>
    <property type="molecule type" value="Genomic_DNA"/>
</dbReference>
<accession>A0AAV3PEB5</accession>
<gene>
    <name evidence="2" type="ORF">LIER_08318</name>
</gene>
<keyword evidence="3" id="KW-1185">Reference proteome</keyword>
<dbReference type="AlphaFoldDB" id="A0AAV3PEB5"/>
<reference evidence="2 3" key="1">
    <citation type="submission" date="2024-01" db="EMBL/GenBank/DDBJ databases">
        <title>The complete chloroplast genome sequence of Lithospermum erythrorhizon: insights into the phylogenetic relationship among Boraginaceae species and the maternal lineages of purple gromwells.</title>
        <authorList>
            <person name="Okada T."/>
            <person name="Watanabe K."/>
        </authorList>
    </citation>
    <scope>NUCLEOTIDE SEQUENCE [LARGE SCALE GENOMIC DNA]</scope>
</reference>
<dbReference type="Pfam" id="PF13456">
    <property type="entry name" value="RVT_3"/>
    <property type="match status" value="1"/>
</dbReference>
<dbReference type="PROSITE" id="PS50994">
    <property type="entry name" value="INTEGRASE"/>
    <property type="match status" value="1"/>
</dbReference>
<comment type="caution">
    <text evidence="2">The sequence shown here is derived from an EMBL/GenBank/DDBJ whole genome shotgun (WGS) entry which is preliminary data.</text>
</comment>
<dbReference type="PANTHER" id="PTHR48475">
    <property type="entry name" value="RIBONUCLEASE H"/>
    <property type="match status" value="1"/>
</dbReference>
<evidence type="ECO:0000313" key="2">
    <source>
        <dbReference type="EMBL" id="GAA0149046.1"/>
    </source>
</evidence>
<name>A0AAV3PEB5_LITER</name>
<sequence>MVENSTHSADEAPSQEKTPEEVPKWIMYVDGAINVKWAGAGIRIQGADGEQFEYALRLSFKATNNEAEYEAMVQGDCGVKNDNLQKYHAKAIPLAQNFEYVIFEHIPRTQNEHADHLSCLATTYFDEMPSHVKIEVRNAPAYEEAAIMRIMEEEEDWRSPIARFILTGELPNDRVEARKIKSRSYKFQMVQGQLYKRSHLGPLLFRPFMRHKGEMQAVPHRPMTEMTLVLCPVTFAMWGTDFVGQFLKPPVKYKDAIVAVDYFSKWVEVVPMRNTRGKDVEEFIWKNIITRFGIPKIIVSDNGPQFDVAIIREMCQRLGIEHRFVPVCYPQYNGQVEVMNRTIFLGIKKNLLESGAKRYEELDRVLWSYRTTPSNATRETPFSLVYGTEAVLPLEVCLPNIRQIGFKEDHNDTRIRELLEFSDEGRDRAIAKMQKYKQAMAKFYNRRVKNRQFFTGYLVLRMFKASRAKDVNKLNPKWEGPYRVKKVVGPGTYILEELSGKDIKRTWHGIYLKKYYV</sequence>
<dbReference type="Gene3D" id="3.30.420.10">
    <property type="entry name" value="Ribonuclease H-like superfamily/Ribonuclease H"/>
    <property type="match status" value="3"/>
</dbReference>
<dbReference type="CDD" id="cd09279">
    <property type="entry name" value="RNase_HI_like"/>
    <property type="match status" value="1"/>
</dbReference>
<dbReference type="InterPro" id="IPR002156">
    <property type="entry name" value="RNaseH_domain"/>
</dbReference>
<dbReference type="Proteomes" id="UP001454036">
    <property type="component" value="Unassembled WGS sequence"/>
</dbReference>
<dbReference type="SUPFAM" id="SSF53098">
    <property type="entry name" value="Ribonuclease H-like"/>
    <property type="match status" value="2"/>
</dbReference>
<dbReference type="InterPro" id="IPR012337">
    <property type="entry name" value="RNaseH-like_sf"/>
</dbReference>
<feature type="domain" description="Integrase catalytic" evidence="1">
    <location>
        <begin position="228"/>
        <end position="389"/>
    </location>
</feature>
<dbReference type="GO" id="GO:0003676">
    <property type="term" value="F:nucleic acid binding"/>
    <property type="evidence" value="ECO:0007669"/>
    <property type="project" value="InterPro"/>
</dbReference>
<evidence type="ECO:0000313" key="3">
    <source>
        <dbReference type="Proteomes" id="UP001454036"/>
    </source>
</evidence>
<dbReference type="InterPro" id="IPR036397">
    <property type="entry name" value="RNaseH_sf"/>
</dbReference>
<proteinExistence type="predicted"/>
<dbReference type="GO" id="GO:0004523">
    <property type="term" value="F:RNA-DNA hybrid ribonuclease activity"/>
    <property type="evidence" value="ECO:0007669"/>
    <property type="project" value="InterPro"/>
</dbReference>
<dbReference type="GO" id="GO:0015074">
    <property type="term" value="P:DNA integration"/>
    <property type="evidence" value="ECO:0007669"/>
    <property type="project" value="InterPro"/>
</dbReference>
<organism evidence="2 3">
    <name type="scientific">Lithospermum erythrorhizon</name>
    <name type="common">Purple gromwell</name>
    <name type="synonym">Lithospermum officinale var. erythrorhizon</name>
    <dbReference type="NCBI Taxonomy" id="34254"/>
    <lineage>
        <taxon>Eukaryota</taxon>
        <taxon>Viridiplantae</taxon>
        <taxon>Streptophyta</taxon>
        <taxon>Embryophyta</taxon>
        <taxon>Tracheophyta</taxon>
        <taxon>Spermatophyta</taxon>
        <taxon>Magnoliopsida</taxon>
        <taxon>eudicotyledons</taxon>
        <taxon>Gunneridae</taxon>
        <taxon>Pentapetalae</taxon>
        <taxon>asterids</taxon>
        <taxon>lamiids</taxon>
        <taxon>Boraginales</taxon>
        <taxon>Boraginaceae</taxon>
        <taxon>Boraginoideae</taxon>
        <taxon>Lithospermeae</taxon>
        <taxon>Lithospermum</taxon>
    </lineage>
</organism>
<protein>
    <recommendedName>
        <fullName evidence="1">Integrase catalytic domain-containing protein</fullName>
    </recommendedName>
</protein>
<dbReference type="PANTHER" id="PTHR48475:SF2">
    <property type="entry name" value="RIBONUCLEASE H"/>
    <property type="match status" value="1"/>
</dbReference>
<dbReference type="Pfam" id="PF00665">
    <property type="entry name" value="rve"/>
    <property type="match status" value="1"/>
</dbReference>